<organism evidence="2 3">
    <name type="scientific">Symbiodinium necroappetens</name>
    <dbReference type="NCBI Taxonomy" id="1628268"/>
    <lineage>
        <taxon>Eukaryota</taxon>
        <taxon>Sar</taxon>
        <taxon>Alveolata</taxon>
        <taxon>Dinophyceae</taxon>
        <taxon>Suessiales</taxon>
        <taxon>Symbiodiniaceae</taxon>
        <taxon>Symbiodinium</taxon>
    </lineage>
</organism>
<keyword evidence="3" id="KW-1185">Reference proteome</keyword>
<dbReference type="Proteomes" id="UP000601435">
    <property type="component" value="Unassembled WGS sequence"/>
</dbReference>
<dbReference type="AlphaFoldDB" id="A0A812VT41"/>
<feature type="region of interest" description="Disordered" evidence="1">
    <location>
        <begin position="1"/>
        <end position="28"/>
    </location>
</feature>
<proteinExistence type="predicted"/>
<protein>
    <submittedName>
        <fullName evidence="2">Uncharacterized protein</fullName>
    </submittedName>
</protein>
<dbReference type="EMBL" id="CAJNJA010030255">
    <property type="protein sequence ID" value="CAE7640723.1"/>
    <property type="molecule type" value="Genomic_DNA"/>
</dbReference>
<accession>A0A812VT41</accession>
<name>A0A812VT41_9DINO</name>
<gene>
    <name evidence="2" type="ORF">SNEC2469_LOCUS18095</name>
</gene>
<evidence type="ECO:0000256" key="1">
    <source>
        <dbReference type="SAM" id="MobiDB-lite"/>
    </source>
</evidence>
<comment type="caution">
    <text evidence="2">The sequence shown here is derived from an EMBL/GenBank/DDBJ whole genome shotgun (WGS) entry which is preliminary data.</text>
</comment>
<feature type="compositionally biased region" description="Polar residues" evidence="1">
    <location>
        <begin position="1"/>
        <end position="10"/>
    </location>
</feature>
<reference evidence="2" key="1">
    <citation type="submission" date="2021-02" db="EMBL/GenBank/DDBJ databases">
        <authorList>
            <person name="Dougan E. K."/>
            <person name="Rhodes N."/>
            <person name="Thang M."/>
            <person name="Chan C."/>
        </authorList>
    </citation>
    <scope>NUCLEOTIDE SEQUENCE</scope>
</reference>
<feature type="compositionally biased region" description="Basic and acidic residues" evidence="1">
    <location>
        <begin position="264"/>
        <end position="279"/>
    </location>
</feature>
<evidence type="ECO:0000313" key="3">
    <source>
        <dbReference type="Proteomes" id="UP000601435"/>
    </source>
</evidence>
<evidence type="ECO:0000313" key="2">
    <source>
        <dbReference type="EMBL" id="CAE7640723.1"/>
    </source>
</evidence>
<feature type="non-terminal residue" evidence="2">
    <location>
        <position position="1"/>
    </location>
</feature>
<feature type="region of interest" description="Disordered" evidence="1">
    <location>
        <begin position="260"/>
        <end position="279"/>
    </location>
</feature>
<feature type="non-terminal residue" evidence="2">
    <location>
        <position position="279"/>
    </location>
</feature>
<sequence>QTATDASAPSSLLGRPAPISPDPSEPLQGQKGFGTFMRLSILRVLASDGSAREPAASVVLGQFSETSLLTQAGRQAATDCGVRTSSGITSIWRISCRSGHLCIISAVVSTLAAQCEPLPVSSHVRLHDDTGQSLGAATVLSCDKGFLLLKKEENGPEPGVHFLKVRRKGPKTVFSDVVSLDYAERFSAQVMLERALRTPFPRLVARRADGEVWEDREGGPLPALGAVGDSSHLGGIKYGQMLTWPKGAFPCRAILKTDEDEAAPDDRKVEDVQVRRSFR</sequence>